<dbReference type="AlphaFoldDB" id="A0A8J6D6V4"/>
<sequence>MKPQGVTENQLKLRAFPFSLADSDREWLFYLPLRSVNTWFDMSRLFLDRFFFATRAAELKRDIALLQYFYEGFLPMEMKMINVASGGALVNMTPQKERELISTMAANSQQFRPITEPMRRIKRVKHSCAEFALSQTIQQTHDHPNLSYRSNPQFNQSYQQRPPSNQQLPPPKSYLETIMERLTNSTEKFLQKTEIHLQELDKQVSKLTFTVSRLESQSKLPSQTKPNPRHNVSAMTLMSRKVLEPVLGMSRTHDVGRDKKKLDTKAPMESTPPKSFAVPPPFPRRLVQCKKEREEKEILDTFRKVEINIPLLDVIKQIPRYAKFLKELCTSKRKLLGNENVSVGENVFVILQRKTPPKCKDQGGVLEDVLVKVNELIFPADFYIINMEDDNLANLFEIFLGRPFLSTA</sequence>
<feature type="region of interest" description="Disordered" evidence="1">
    <location>
        <begin position="251"/>
        <end position="282"/>
    </location>
</feature>
<feature type="region of interest" description="Disordered" evidence="1">
    <location>
        <begin position="140"/>
        <end position="171"/>
    </location>
</feature>
<feature type="compositionally biased region" description="Basic and acidic residues" evidence="1">
    <location>
        <begin position="251"/>
        <end position="266"/>
    </location>
</feature>
<dbReference type="Proteomes" id="UP000701853">
    <property type="component" value="Chromosome 5"/>
</dbReference>
<name>A0A8J6D6V4_9ROSI</name>
<dbReference type="OrthoDB" id="10527241at2759"/>
<reference evidence="2 3" key="1">
    <citation type="journal article" date="2021" name="bioRxiv">
        <title>The Gossypium anomalum genome as a resource for cotton improvement and evolutionary analysis of hybrid incompatibility.</title>
        <authorList>
            <person name="Grover C.E."/>
            <person name="Yuan D."/>
            <person name="Arick M.A."/>
            <person name="Miller E.R."/>
            <person name="Hu G."/>
            <person name="Peterson D.G."/>
            <person name="Wendel J.F."/>
            <person name="Udall J.A."/>
        </authorList>
    </citation>
    <scope>NUCLEOTIDE SEQUENCE [LARGE SCALE GENOMIC DNA]</scope>
    <source>
        <strain evidence="2">JFW-Udall</strain>
        <tissue evidence="2">Leaf</tissue>
    </source>
</reference>
<evidence type="ECO:0000256" key="1">
    <source>
        <dbReference type="SAM" id="MobiDB-lite"/>
    </source>
</evidence>
<gene>
    <name evidence="2" type="ORF">CXB51_010940</name>
</gene>
<evidence type="ECO:0000313" key="3">
    <source>
        <dbReference type="Proteomes" id="UP000701853"/>
    </source>
</evidence>
<dbReference type="EMBL" id="JAHUZN010000005">
    <property type="protein sequence ID" value="KAG8493358.1"/>
    <property type="molecule type" value="Genomic_DNA"/>
</dbReference>
<feature type="compositionally biased region" description="Polar residues" evidence="1">
    <location>
        <begin position="147"/>
        <end position="167"/>
    </location>
</feature>
<dbReference type="PANTHER" id="PTHR33223">
    <property type="entry name" value="CCHC-TYPE DOMAIN-CONTAINING PROTEIN"/>
    <property type="match status" value="1"/>
</dbReference>
<evidence type="ECO:0008006" key="4">
    <source>
        <dbReference type="Google" id="ProtNLM"/>
    </source>
</evidence>
<protein>
    <recommendedName>
        <fullName evidence="4">Retrotransposon gag protein</fullName>
    </recommendedName>
</protein>
<comment type="caution">
    <text evidence="2">The sequence shown here is derived from an EMBL/GenBank/DDBJ whole genome shotgun (WGS) entry which is preliminary data.</text>
</comment>
<evidence type="ECO:0000313" key="2">
    <source>
        <dbReference type="EMBL" id="KAG8493358.1"/>
    </source>
</evidence>
<keyword evidence="3" id="KW-1185">Reference proteome</keyword>
<proteinExistence type="predicted"/>
<accession>A0A8J6D6V4</accession>
<dbReference type="PANTHER" id="PTHR33223:SF11">
    <property type="entry name" value="ELEMENT PROTEIN, PUTATIVE-RELATED"/>
    <property type="match status" value="1"/>
</dbReference>
<organism evidence="2 3">
    <name type="scientific">Gossypium anomalum</name>
    <dbReference type="NCBI Taxonomy" id="47600"/>
    <lineage>
        <taxon>Eukaryota</taxon>
        <taxon>Viridiplantae</taxon>
        <taxon>Streptophyta</taxon>
        <taxon>Embryophyta</taxon>
        <taxon>Tracheophyta</taxon>
        <taxon>Spermatophyta</taxon>
        <taxon>Magnoliopsida</taxon>
        <taxon>eudicotyledons</taxon>
        <taxon>Gunneridae</taxon>
        <taxon>Pentapetalae</taxon>
        <taxon>rosids</taxon>
        <taxon>malvids</taxon>
        <taxon>Malvales</taxon>
        <taxon>Malvaceae</taxon>
        <taxon>Malvoideae</taxon>
        <taxon>Gossypium</taxon>
    </lineage>
</organism>